<protein>
    <recommendedName>
        <fullName evidence="3">OAR domain-containing protein</fullName>
    </recommendedName>
</protein>
<keyword evidence="5" id="KW-1185">Reference proteome</keyword>
<evidence type="ECO:0000313" key="5">
    <source>
        <dbReference type="Proteomes" id="UP001209878"/>
    </source>
</evidence>
<dbReference type="AlphaFoldDB" id="A0AAD9L5G7"/>
<evidence type="ECO:0000313" key="4">
    <source>
        <dbReference type="EMBL" id="KAK2182970.1"/>
    </source>
</evidence>
<accession>A0AAD9L5G7</accession>
<dbReference type="Pfam" id="PF03826">
    <property type="entry name" value="OAR"/>
    <property type="match status" value="1"/>
</dbReference>
<feature type="region of interest" description="Disordered" evidence="2">
    <location>
        <begin position="83"/>
        <end position="126"/>
    </location>
</feature>
<dbReference type="EMBL" id="JAODUO010000329">
    <property type="protein sequence ID" value="KAK2182970.1"/>
    <property type="molecule type" value="Genomic_DNA"/>
</dbReference>
<evidence type="ECO:0000256" key="2">
    <source>
        <dbReference type="SAM" id="MobiDB-lite"/>
    </source>
</evidence>
<gene>
    <name evidence="4" type="ORF">NP493_329g00000</name>
</gene>
<organism evidence="4 5">
    <name type="scientific">Ridgeia piscesae</name>
    <name type="common">Tubeworm</name>
    <dbReference type="NCBI Taxonomy" id="27915"/>
    <lineage>
        <taxon>Eukaryota</taxon>
        <taxon>Metazoa</taxon>
        <taxon>Spiralia</taxon>
        <taxon>Lophotrochozoa</taxon>
        <taxon>Annelida</taxon>
        <taxon>Polychaeta</taxon>
        <taxon>Sedentaria</taxon>
        <taxon>Canalipalpata</taxon>
        <taxon>Sabellida</taxon>
        <taxon>Siboglinidae</taxon>
        <taxon>Ridgeia</taxon>
    </lineage>
</organism>
<evidence type="ECO:0000256" key="1">
    <source>
        <dbReference type="ARBA" id="ARBA00004123"/>
    </source>
</evidence>
<dbReference type="InterPro" id="IPR003654">
    <property type="entry name" value="OAR_dom"/>
</dbReference>
<comment type="caution">
    <text evidence="4">The sequence shown here is derived from an EMBL/GenBank/DDBJ whole genome shotgun (WGS) entry which is preliminary data.</text>
</comment>
<feature type="compositionally biased region" description="Pro residues" evidence="2">
    <location>
        <begin position="89"/>
        <end position="114"/>
    </location>
</feature>
<dbReference type="PROSITE" id="PS50803">
    <property type="entry name" value="OAR"/>
    <property type="match status" value="1"/>
</dbReference>
<sequence length="152" mass="16216">MRAMASSANYDMSLAVRSDGYPPVSYAQITNCQWAPGGAAQQYPMVADSSCMAPQTNMPAFMGLAHPGHLPNVHQMAHAMPLHQTQPSHIPPPMPPCIVAPSQPPPSLPPPPPIDSFQDTDRRSSSIATLRLKAREHSAAHGVLSSLSVYGK</sequence>
<name>A0AAD9L5G7_RIDPI</name>
<evidence type="ECO:0000259" key="3">
    <source>
        <dbReference type="PROSITE" id="PS50803"/>
    </source>
</evidence>
<dbReference type="Proteomes" id="UP001209878">
    <property type="component" value="Unassembled WGS sequence"/>
</dbReference>
<proteinExistence type="predicted"/>
<reference evidence="4" key="1">
    <citation type="journal article" date="2023" name="Mol. Biol. Evol.">
        <title>Third-Generation Sequencing Reveals the Adaptive Role of the Epigenome in Three Deep-Sea Polychaetes.</title>
        <authorList>
            <person name="Perez M."/>
            <person name="Aroh O."/>
            <person name="Sun Y."/>
            <person name="Lan Y."/>
            <person name="Juniper S.K."/>
            <person name="Young C.R."/>
            <person name="Angers B."/>
            <person name="Qian P.Y."/>
        </authorList>
    </citation>
    <scope>NUCLEOTIDE SEQUENCE</scope>
    <source>
        <strain evidence="4">R07B-5</strain>
    </source>
</reference>
<feature type="domain" description="OAR" evidence="3">
    <location>
        <begin position="125"/>
        <end position="138"/>
    </location>
</feature>
<dbReference type="GO" id="GO:0005634">
    <property type="term" value="C:nucleus"/>
    <property type="evidence" value="ECO:0007669"/>
    <property type="project" value="UniProtKB-SubCell"/>
</dbReference>
<comment type="subcellular location">
    <subcellularLocation>
        <location evidence="1">Nucleus</location>
    </subcellularLocation>
</comment>